<proteinExistence type="predicted"/>
<accession>A0A6H1ZUS7</accession>
<protein>
    <submittedName>
        <fullName evidence="1">Uncharacterized protein</fullName>
    </submittedName>
</protein>
<dbReference type="AlphaFoldDB" id="A0A6H1ZUS7"/>
<gene>
    <name evidence="1" type="ORF">TM448A02252_0012</name>
    <name evidence="2" type="ORF">TM448B04017_0006</name>
</gene>
<evidence type="ECO:0000313" key="2">
    <source>
        <dbReference type="EMBL" id="QJI03052.1"/>
    </source>
</evidence>
<reference evidence="1" key="1">
    <citation type="submission" date="2020-03" db="EMBL/GenBank/DDBJ databases">
        <title>The deep terrestrial virosphere.</title>
        <authorList>
            <person name="Holmfeldt K."/>
            <person name="Nilsson E."/>
            <person name="Simone D."/>
            <person name="Lopez-Fernandez M."/>
            <person name="Wu X."/>
            <person name="de Brujin I."/>
            <person name="Lundin D."/>
            <person name="Andersson A."/>
            <person name="Bertilsson S."/>
            <person name="Dopson M."/>
        </authorList>
    </citation>
    <scope>NUCLEOTIDE SEQUENCE</scope>
    <source>
        <strain evidence="1">TM448A02252</strain>
        <strain evidence="2">TM448B04017</strain>
    </source>
</reference>
<evidence type="ECO:0000313" key="1">
    <source>
        <dbReference type="EMBL" id="QJA51683.1"/>
    </source>
</evidence>
<organism evidence="1">
    <name type="scientific">viral metagenome</name>
    <dbReference type="NCBI Taxonomy" id="1070528"/>
    <lineage>
        <taxon>unclassified sequences</taxon>
        <taxon>metagenomes</taxon>
        <taxon>organismal metagenomes</taxon>
    </lineage>
</organism>
<dbReference type="EMBL" id="MT144282">
    <property type="protein sequence ID" value="QJA51683.1"/>
    <property type="molecule type" value="Genomic_DNA"/>
</dbReference>
<name>A0A6H1ZUS7_9ZZZZ</name>
<sequence>MIKYSCNLCKKDITDEKRFKTIDLISKNIGIEGNPQICCKVVFDELKEDISFCHHCIIKTIALMAQEKLKNYEKDWGHWQDDDSDYSDDRVYFPGERQLDCRIDGFIGAELDSAGRNVQNSVSKI</sequence>
<dbReference type="EMBL" id="MT145054">
    <property type="protein sequence ID" value="QJI03052.1"/>
    <property type="molecule type" value="Genomic_DNA"/>
</dbReference>